<keyword evidence="5" id="KW-1185">Reference proteome</keyword>
<proteinExistence type="inferred from homology"/>
<evidence type="ECO:0000256" key="2">
    <source>
        <dbReference type="ARBA" id="ARBA00023002"/>
    </source>
</evidence>
<dbReference type="CDD" id="cd05233">
    <property type="entry name" value="SDR_c"/>
    <property type="match status" value="1"/>
</dbReference>
<dbReference type="SUPFAM" id="SSF51735">
    <property type="entry name" value="NAD(P)-binding Rossmann-fold domains"/>
    <property type="match status" value="1"/>
</dbReference>
<gene>
    <name evidence="4" type="ORF">PSQ40_08950</name>
</gene>
<dbReference type="EMBL" id="JAQSIP010000003">
    <property type="protein sequence ID" value="MDD0838698.1"/>
    <property type="molecule type" value="Genomic_DNA"/>
</dbReference>
<dbReference type="PANTHER" id="PTHR43669:SF14">
    <property type="entry name" value="OXIDOREDUCTASE"/>
    <property type="match status" value="1"/>
</dbReference>
<dbReference type="InterPro" id="IPR036291">
    <property type="entry name" value="NAD(P)-bd_dom_sf"/>
</dbReference>
<dbReference type="PANTHER" id="PTHR43669">
    <property type="entry name" value="5-KETO-D-GLUCONATE 5-REDUCTASE"/>
    <property type="match status" value="1"/>
</dbReference>
<comment type="caution">
    <text evidence="4">The sequence shown here is derived from an EMBL/GenBank/DDBJ whole genome shotgun (WGS) entry which is preliminary data.</text>
</comment>
<sequence>MAAVPHSPLFDLQGRTVLVTGATGGLGQALCQALAAHGAQLLVCDRDPAACEQLTQALRHAGHAAHALPCDLADPDQVRALIRDAAQPFGLPHGLVCNAGVQGPAGPLHAVSDAAWEQVMDINLRSVHRLCAGLLPAMAAQGGARVVLMSSIAGLRGNGRIGLYGLSKAALAQLARNLAIEWGPQGVCVNALSPGLIRTPLATELLNNHDFMSRRLAQTPLRRVGEPHEVAGLAVLLLSAAGGFITGQNLVVDGGTTVSDGS</sequence>
<comment type="similarity">
    <text evidence="1">Belongs to the short-chain dehydrogenases/reductases (SDR) family.</text>
</comment>
<organism evidence="4 5">
    <name type="scientific">Curvibacter cyanobacteriorum</name>
    <dbReference type="NCBI Taxonomy" id="3026422"/>
    <lineage>
        <taxon>Bacteria</taxon>
        <taxon>Pseudomonadati</taxon>
        <taxon>Pseudomonadota</taxon>
        <taxon>Betaproteobacteria</taxon>
        <taxon>Burkholderiales</taxon>
        <taxon>Comamonadaceae</taxon>
        <taxon>Curvibacter</taxon>
    </lineage>
</organism>
<evidence type="ECO:0000313" key="5">
    <source>
        <dbReference type="Proteomes" id="UP001528673"/>
    </source>
</evidence>
<dbReference type="InterPro" id="IPR002347">
    <property type="entry name" value="SDR_fam"/>
</dbReference>
<dbReference type="Proteomes" id="UP001528673">
    <property type="component" value="Unassembled WGS sequence"/>
</dbReference>
<evidence type="ECO:0000259" key="3">
    <source>
        <dbReference type="SMART" id="SM00822"/>
    </source>
</evidence>
<evidence type="ECO:0000256" key="1">
    <source>
        <dbReference type="ARBA" id="ARBA00006484"/>
    </source>
</evidence>
<protein>
    <submittedName>
        <fullName evidence="4">SDR family NAD(P)-dependent oxidoreductase</fullName>
    </submittedName>
</protein>
<dbReference type="RefSeq" id="WP_273950787.1">
    <property type="nucleotide sequence ID" value="NZ_JAQSIP010000003.1"/>
</dbReference>
<reference evidence="4 5" key="1">
    <citation type="submission" date="2023-02" db="EMBL/GenBank/DDBJ databases">
        <title>Bacterial whole genomic sequence of Curvibacter sp. HBC61.</title>
        <authorList>
            <person name="Le V."/>
            <person name="Ko S.-R."/>
            <person name="Ahn C.-Y."/>
            <person name="Oh H.-M."/>
        </authorList>
    </citation>
    <scope>NUCLEOTIDE SEQUENCE [LARGE SCALE GENOMIC DNA]</scope>
    <source>
        <strain evidence="4 5">HBC61</strain>
    </source>
</reference>
<dbReference type="Pfam" id="PF13561">
    <property type="entry name" value="adh_short_C2"/>
    <property type="match status" value="1"/>
</dbReference>
<dbReference type="NCBIfam" id="NF005559">
    <property type="entry name" value="PRK07231.1"/>
    <property type="match status" value="1"/>
</dbReference>
<accession>A0ABT5MX96</accession>
<keyword evidence="2" id="KW-0560">Oxidoreductase</keyword>
<dbReference type="Gene3D" id="3.40.50.720">
    <property type="entry name" value="NAD(P)-binding Rossmann-like Domain"/>
    <property type="match status" value="1"/>
</dbReference>
<evidence type="ECO:0000313" key="4">
    <source>
        <dbReference type="EMBL" id="MDD0838698.1"/>
    </source>
</evidence>
<feature type="domain" description="Ketoreductase" evidence="3">
    <location>
        <begin position="15"/>
        <end position="195"/>
    </location>
</feature>
<name>A0ABT5MX96_9BURK</name>
<dbReference type="PRINTS" id="PR00081">
    <property type="entry name" value="GDHRDH"/>
</dbReference>
<dbReference type="InterPro" id="IPR057326">
    <property type="entry name" value="KR_dom"/>
</dbReference>
<dbReference type="SMART" id="SM00822">
    <property type="entry name" value="PKS_KR"/>
    <property type="match status" value="1"/>
</dbReference>